<name>A0ABN1M6R7_9FIRM</name>
<proteinExistence type="predicted"/>
<evidence type="ECO:0000313" key="2">
    <source>
        <dbReference type="Proteomes" id="UP001400965"/>
    </source>
</evidence>
<gene>
    <name evidence="1" type="ORF">GCM10008917_19640</name>
</gene>
<reference evidence="1 2" key="1">
    <citation type="journal article" date="2019" name="Int. J. Syst. Evol. Microbiol.">
        <title>The Global Catalogue of Microorganisms (GCM) 10K type strain sequencing project: providing services to taxonomists for standard genome sequencing and annotation.</title>
        <authorList>
            <consortium name="The Broad Institute Genomics Platform"/>
            <consortium name="The Broad Institute Genome Sequencing Center for Infectious Disease"/>
            <person name="Wu L."/>
            <person name="Ma J."/>
        </authorList>
    </citation>
    <scope>NUCLEOTIDE SEQUENCE [LARGE SCALE GENOMIC DNA]</scope>
    <source>
        <strain evidence="1 2">JCM 6486</strain>
    </source>
</reference>
<protein>
    <submittedName>
        <fullName evidence="1">Uncharacterized protein</fullName>
    </submittedName>
</protein>
<dbReference type="Proteomes" id="UP001400965">
    <property type="component" value="Unassembled WGS sequence"/>
</dbReference>
<organism evidence="1 2">
    <name type="scientific">Paraclostridium tenue</name>
    <dbReference type="NCBI Taxonomy" id="1737"/>
    <lineage>
        <taxon>Bacteria</taxon>
        <taxon>Bacillati</taxon>
        <taxon>Bacillota</taxon>
        <taxon>Clostridia</taxon>
        <taxon>Peptostreptococcales</taxon>
        <taxon>Peptostreptococcaceae</taxon>
        <taxon>Paraclostridium</taxon>
    </lineage>
</organism>
<sequence length="334" mass="39863">MDSFMNSNNELFITDILPCCNGNEYYKGRYNIFNNKDKGKKCSDCEYIQAIEFIMSELNDYELNKCCDLEDSSKKNPDMLFTNKFDDRDNVVMELKRIKNINSNNINYSDIITARKKNIEKFSTDIYSMIGLKYKELNIDIDKFFDIIINSITVGIYNSVREIRYNPIYNKIGLYYKGSRTKKRDEFIKSISKEILDFILSNAKIVSDNKKILKEYEFQVEDIGFFISLNNQEGFQVTYTYRDEISSGMYFPREHIKLKINEFYNECREKFINYHDHKKVLLIRNETHFDRDNIIDAINKIDRPDIIDEIWIEFIEYIDDLEEVAIGKKYMKLN</sequence>
<accession>A0ABN1M6R7</accession>
<evidence type="ECO:0000313" key="1">
    <source>
        <dbReference type="EMBL" id="GAA0864788.1"/>
    </source>
</evidence>
<dbReference type="EMBL" id="BAAACP010000011">
    <property type="protein sequence ID" value="GAA0864788.1"/>
    <property type="molecule type" value="Genomic_DNA"/>
</dbReference>
<dbReference type="RefSeq" id="WP_346045461.1">
    <property type="nucleotide sequence ID" value="NZ_BAAACP010000011.1"/>
</dbReference>
<keyword evidence="2" id="KW-1185">Reference proteome</keyword>
<comment type="caution">
    <text evidence="1">The sequence shown here is derived from an EMBL/GenBank/DDBJ whole genome shotgun (WGS) entry which is preliminary data.</text>
</comment>